<evidence type="ECO:0000313" key="2">
    <source>
        <dbReference type="Proteomes" id="UP000027982"/>
    </source>
</evidence>
<dbReference type="KEGG" id="fgi:OP10G_3680"/>
<organism evidence="1 2">
    <name type="scientific">Fimbriimonas ginsengisoli Gsoil 348</name>
    <dbReference type="NCBI Taxonomy" id="661478"/>
    <lineage>
        <taxon>Bacteria</taxon>
        <taxon>Bacillati</taxon>
        <taxon>Armatimonadota</taxon>
        <taxon>Fimbriimonadia</taxon>
        <taxon>Fimbriimonadales</taxon>
        <taxon>Fimbriimonadaceae</taxon>
        <taxon>Fimbriimonas</taxon>
    </lineage>
</organism>
<reference evidence="1 2" key="1">
    <citation type="journal article" date="2014" name="PLoS ONE">
        <title>The first complete genome sequence of the class fimbriimonadia in the phylum armatimonadetes.</title>
        <authorList>
            <person name="Hu Z.Y."/>
            <person name="Wang Y.Z."/>
            <person name="Im W.T."/>
            <person name="Wang S.Y."/>
            <person name="Zhao G.P."/>
            <person name="Zheng H.J."/>
            <person name="Quan Z.X."/>
        </authorList>
    </citation>
    <scope>NUCLEOTIDE SEQUENCE [LARGE SCALE GENOMIC DNA]</scope>
    <source>
        <strain evidence="1">Gsoil 348</strain>
    </source>
</reference>
<dbReference type="AlphaFoldDB" id="A0A068NU75"/>
<gene>
    <name evidence="1" type="ORF">OP10G_3680</name>
</gene>
<proteinExistence type="predicted"/>
<keyword evidence="2" id="KW-1185">Reference proteome</keyword>
<dbReference type="Proteomes" id="UP000027982">
    <property type="component" value="Chromosome"/>
</dbReference>
<accession>A0A068NU75</accession>
<dbReference type="HOGENOM" id="CLU_2142189_0_0_0"/>
<dbReference type="EMBL" id="CP007139">
    <property type="protein sequence ID" value="AIE87048.1"/>
    <property type="molecule type" value="Genomic_DNA"/>
</dbReference>
<evidence type="ECO:0000313" key="1">
    <source>
        <dbReference type="EMBL" id="AIE87048.1"/>
    </source>
</evidence>
<name>A0A068NU75_FIMGI</name>
<protein>
    <submittedName>
        <fullName evidence="1">Uncharacterized protein</fullName>
    </submittedName>
</protein>
<sequence length="112" mass="12701">MERRSSLLVDPLYKLRGAGKVAFDFLDISVSDGGKEVRRRLFEYGRLKLWPTFKSKRAGERVLYVGEPQRRLGERLWMMIAKRCERFGLASPRGSGEIFGLTAILLQAGPIG</sequence>